<feature type="domain" description="Plastocyanin-like" evidence="11">
    <location>
        <begin position="100"/>
        <end position="167"/>
    </location>
</feature>
<organism evidence="13 14">
    <name type="scientific">Collybia nuda</name>
    <dbReference type="NCBI Taxonomy" id="64659"/>
    <lineage>
        <taxon>Eukaryota</taxon>
        <taxon>Fungi</taxon>
        <taxon>Dikarya</taxon>
        <taxon>Basidiomycota</taxon>
        <taxon>Agaricomycotina</taxon>
        <taxon>Agaricomycetes</taxon>
        <taxon>Agaricomycetidae</taxon>
        <taxon>Agaricales</taxon>
        <taxon>Tricholomatineae</taxon>
        <taxon>Clitocybaceae</taxon>
        <taxon>Collybia</taxon>
    </lineage>
</organism>
<keyword evidence="8" id="KW-0560">Oxidoreductase</keyword>
<evidence type="ECO:0000256" key="6">
    <source>
        <dbReference type="ARBA" id="ARBA00022525"/>
    </source>
</evidence>
<accession>A0A9P5XZJ6</accession>
<dbReference type="PANTHER" id="PTHR11709:SF394">
    <property type="entry name" value="FI03373P-RELATED"/>
    <property type="match status" value="1"/>
</dbReference>
<evidence type="ECO:0000256" key="9">
    <source>
        <dbReference type="ARBA" id="ARBA00023008"/>
    </source>
</evidence>
<keyword evidence="9" id="KW-0186">Copper</keyword>
<protein>
    <recommendedName>
        <fullName evidence="5">laccase</fullName>
        <ecNumber evidence="5">1.10.3.2</ecNumber>
    </recommendedName>
</protein>
<comment type="subcellular location">
    <subcellularLocation>
        <location evidence="3">Secreted</location>
    </subcellularLocation>
</comment>
<dbReference type="EC" id="1.10.3.2" evidence="5"/>
<evidence type="ECO:0000256" key="5">
    <source>
        <dbReference type="ARBA" id="ARBA00012297"/>
    </source>
</evidence>
<comment type="catalytic activity">
    <reaction evidence="1">
        <text>4 hydroquinone + O2 = 4 benzosemiquinone + 2 H2O</text>
        <dbReference type="Rhea" id="RHEA:11276"/>
        <dbReference type="ChEBI" id="CHEBI:15377"/>
        <dbReference type="ChEBI" id="CHEBI:15379"/>
        <dbReference type="ChEBI" id="CHEBI:17594"/>
        <dbReference type="ChEBI" id="CHEBI:17977"/>
        <dbReference type="EC" id="1.10.3.2"/>
    </reaction>
</comment>
<dbReference type="InterPro" id="IPR002355">
    <property type="entry name" value="Cu_oxidase_Cu_BS"/>
</dbReference>
<evidence type="ECO:0000313" key="14">
    <source>
        <dbReference type="Proteomes" id="UP000807353"/>
    </source>
</evidence>
<evidence type="ECO:0000256" key="1">
    <source>
        <dbReference type="ARBA" id="ARBA00000349"/>
    </source>
</evidence>
<evidence type="ECO:0000256" key="4">
    <source>
        <dbReference type="ARBA" id="ARBA00010609"/>
    </source>
</evidence>
<dbReference type="GO" id="GO:0052716">
    <property type="term" value="F:hydroquinone:oxygen oxidoreductase activity"/>
    <property type="evidence" value="ECO:0007669"/>
    <property type="project" value="UniProtKB-EC"/>
</dbReference>
<keyword evidence="10" id="KW-0325">Glycoprotein</keyword>
<dbReference type="SUPFAM" id="SSF49503">
    <property type="entry name" value="Cupredoxins"/>
    <property type="match status" value="2"/>
</dbReference>
<dbReference type="InterPro" id="IPR011706">
    <property type="entry name" value="Cu-oxidase_C"/>
</dbReference>
<keyword evidence="6" id="KW-0964">Secreted</keyword>
<evidence type="ECO:0000256" key="7">
    <source>
        <dbReference type="ARBA" id="ARBA00022723"/>
    </source>
</evidence>
<dbReference type="PANTHER" id="PTHR11709">
    <property type="entry name" value="MULTI-COPPER OXIDASE"/>
    <property type="match status" value="1"/>
</dbReference>
<comment type="caution">
    <text evidence="13">The sequence shown here is derived from an EMBL/GenBank/DDBJ whole genome shotgun (WGS) entry which is preliminary data.</text>
</comment>
<dbReference type="InterPro" id="IPR011707">
    <property type="entry name" value="Cu-oxidase-like_N"/>
</dbReference>
<evidence type="ECO:0000259" key="12">
    <source>
        <dbReference type="Pfam" id="PF07732"/>
    </source>
</evidence>
<dbReference type="GO" id="GO:0005507">
    <property type="term" value="F:copper ion binding"/>
    <property type="evidence" value="ECO:0007669"/>
    <property type="project" value="InterPro"/>
</dbReference>
<comment type="cofactor">
    <cofactor evidence="2">
        <name>Cu cation</name>
        <dbReference type="ChEBI" id="CHEBI:23378"/>
    </cofactor>
</comment>
<gene>
    <name evidence="13" type="ORF">BDZ94DRAFT_1312230</name>
</gene>
<feature type="domain" description="Plastocyanin-like" evidence="12">
    <location>
        <begin position="2"/>
        <end position="74"/>
    </location>
</feature>
<evidence type="ECO:0000256" key="3">
    <source>
        <dbReference type="ARBA" id="ARBA00004613"/>
    </source>
</evidence>
<dbReference type="AlphaFoldDB" id="A0A9P5XZJ6"/>
<dbReference type="Pfam" id="PF07731">
    <property type="entry name" value="Cu-oxidase_2"/>
    <property type="match status" value="1"/>
</dbReference>
<dbReference type="InterPro" id="IPR033138">
    <property type="entry name" value="Cu_oxidase_CS"/>
</dbReference>
<keyword evidence="14" id="KW-1185">Reference proteome</keyword>
<name>A0A9P5XZJ6_9AGAR</name>
<comment type="similarity">
    <text evidence="4">Belongs to the multicopper oxidase family.</text>
</comment>
<evidence type="ECO:0000256" key="10">
    <source>
        <dbReference type="ARBA" id="ARBA00023180"/>
    </source>
</evidence>
<dbReference type="PROSITE" id="PS00079">
    <property type="entry name" value="MULTICOPPER_OXIDASE1"/>
    <property type="match status" value="1"/>
</dbReference>
<evidence type="ECO:0000259" key="11">
    <source>
        <dbReference type="Pfam" id="PF07731"/>
    </source>
</evidence>
<dbReference type="PROSITE" id="PS00080">
    <property type="entry name" value="MULTICOPPER_OXIDASE2"/>
    <property type="match status" value="1"/>
</dbReference>
<dbReference type="Pfam" id="PF07732">
    <property type="entry name" value="Cu-oxidase_3"/>
    <property type="match status" value="1"/>
</dbReference>
<dbReference type="InterPro" id="IPR008972">
    <property type="entry name" value="Cupredoxin"/>
</dbReference>
<evidence type="ECO:0000256" key="8">
    <source>
        <dbReference type="ARBA" id="ARBA00023002"/>
    </source>
</evidence>
<dbReference type="Gene3D" id="2.60.40.420">
    <property type="entry name" value="Cupredoxins - blue copper proteins"/>
    <property type="match status" value="2"/>
</dbReference>
<evidence type="ECO:0000313" key="13">
    <source>
        <dbReference type="EMBL" id="KAF9459613.1"/>
    </source>
</evidence>
<evidence type="ECO:0000256" key="2">
    <source>
        <dbReference type="ARBA" id="ARBA00001935"/>
    </source>
</evidence>
<dbReference type="GO" id="GO:0005576">
    <property type="term" value="C:extracellular region"/>
    <property type="evidence" value="ECO:0007669"/>
    <property type="project" value="UniProtKB-SubCell"/>
</dbReference>
<dbReference type="Proteomes" id="UP000807353">
    <property type="component" value="Unassembled WGS sequence"/>
</dbReference>
<proteinExistence type="inferred from homology"/>
<reference evidence="13" key="1">
    <citation type="submission" date="2020-11" db="EMBL/GenBank/DDBJ databases">
        <authorList>
            <consortium name="DOE Joint Genome Institute"/>
            <person name="Ahrendt S."/>
            <person name="Riley R."/>
            <person name="Andreopoulos W."/>
            <person name="Labutti K."/>
            <person name="Pangilinan J."/>
            <person name="Ruiz-Duenas F.J."/>
            <person name="Barrasa J.M."/>
            <person name="Sanchez-Garcia M."/>
            <person name="Camarero S."/>
            <person name="Miyauchi S."/>
            <person name="Serrano A."/>
            <person name="Linde D."/>
            <person name="Babiker R."/>
            <person name="Drula E."/>
            <person name="Ayuso-Fernandez I."/>
            <person name="Pacheco R."/>
            <person name="Padilla G."/>
            <person name="Ferreira P."/>
            <person name="Barriuso J."/>
            <person name="Kellner H."/>
            <person name="Castanera R."/>
            <person name="Alfaro M."/>
            <person name="Ramirez L."/>
            <person name="Pisabarro A.G."/>
            <person name="Kuo A."/>
            <person name="Tritt A."/>
            <person name="Lipzen A."/>
            <person name="He G."/>
            <person name="Yan M."/>
            <person name="Ng V."/>
            <person name="Cullen D."/>
            <person name="Martin F."/>
            <person name="Rosso M.-N."/>
            <person name="Henrissat B."/>
            <person name="Hibbett D."/>
            <person name="Martinez A.T."/>
            <person name="Grigoriev I.V."/>
        </authorList>
    </citation>
    <scope>NUCLEOTIDE SEQUENCE</scope>
    <source>
        <strain evidence="13">CBS 247.69</strain>
    </source>
</reference>
<dbReference type="OrthoDB" id="2121828at2759"/>
<keyword evidence="7" id="KW-0479">Metal-binding</keyword>
<dbReference type="EMBL" id="MU150313">
    <property type="protein sequence ID" value="KAF9459613.1"/>
    <property type="molecule type" value="Genomic_DNA"/>
</dbReference>
<dbReference type="InterPro" id="IPR045087">
    <property type="entry name" value="Cu-oxidase_fam"/>
</dbReference>
<sequence length="171" mass="19038">MAQGTSIHWHGILQPRTADQDGVAWVTQCPIAANNTFMYDFPLGDQTGTYWYHSHATTQYCDGLRGPFVIYDRAADPHKGLFHNPSPQAWRDFDTLSISTHHFEVVRSAGSNVTNTNNPPIPDGVNTGLIGDEVTIYFRTDNPGPWIFHCHIDFHLEAGLAVVFAEGIKSK</sequence>